<protein>
    <submittedName>
        <fullName evidence="1">Uncharacterized protein</fullName>
    </submittedName>
</protein>
<dbReference type="EMBL" id="KK365132">
    <property type="protein sequence ID" value="KCZ82119.1"/>
    <property type="molecule type" value="Genomic_DNA"/>
</dbReference>
<gene>
    <name evidence="1" type="ORF">H312_00394</name>
</gene>
<keyword evidence="2" id="KW-1185">Reference proteome</keyword>
<reference evidence="1 2" key="2">
    <citation type="submission" date="2014-03" db="EMBL/GenBank/DDBJ databases">
        <title>The Genome Sequence of Anncaliia algerae insect isolate PRA339.</title>
        <authorList>
            <consortium name="The Broad Institute Genome Sequencing Platform"/>
            <consortium name="The Broad Institute Genome Sequencing Center for Infectious Disease"/>
            <person name="Cuomo C."/>
            <person name="Becnel J."/>
            <person name="Sanscrainte N."/>
            <person name="Walker B."/>
            <person name="Young S.K."/>
            <person name="Zeng Q."/>
            <person name="Gargeya S."/>
            <person name="Fitzgerald M."/>
            <person name="Haas B."/>
            <person name="Abouelleil A."/>
            <person name="Alvarado L."/>
            <person name="Arachchi H.M."/>
            <person name="Berlin A.M."/>
            <person name="Chapman S.B."/>
            <person name="Dewar J."/>
            <person name="Goldberg J."/>
            <person name="Griggs A."/>
            <person name="Gujja S."/>
            <person name="Hansen M."/>
            <person name="Howarth C."/>
            <person name="Imamovic A."/>
            <person name="Larimer J."/>
            <person name="McCowan C."/>
            <person name="Murphy C."/>
            <person name="Neiman D."/>
            <person name="Pearson M."/>
            <person name="Priest M."/>
            <person name="Roberts A."/>
            <person name="Saif S."/>
            <person name="Shea T."/>
            <person name="Sisk P."/>
            <person name="Sykes S."/>
            <person name="Wortman J."/>
            <person name="Nusbaum C."/>
            <person name="Birren B."/>
        </authorList>
    </citation>
    <scope>NUCLEOTIDE SEQUENCE [LARGE SCALE GENOMIC DNA]</scope>
    <source>
        <strain evidence="1 2">PRA339</strain>
    </source>
</reference>
<accession>A0A059F568</accession>
<evidence type="ECO:0000313" key="2">
    <source>
        <dbReference type="Proteomes" id="UP000030655"/>
    </source>
</evidence>
<proteinExistence type="predicted"/>
<reference evidence="2" key="1">
    <citation type="submission" date="2013-02" db="EMBL/GenBank/DDBJ databases">
        <authorList>
            <consortium name="The Broad Institute Genome Sequencing Platform"/>
            <person name="Cuomo C."/>
            <person name="Becnel J."/>
            <person name="Sanscrainte N."/>
            <person name="Walker B."/>
            <person name="Young S.K."/>
            <person name="Zeng Q."/>
            <person name="Gargeya S."/>
            <person name="Fitzgerald M."/>
            <person name="Haas B."/>
            <person name="Abouelleil A."/>
            <person name="Alvarado L."/>
            <person name="Arachchi H.M."/>
            <person name="Berlin A.M."/>
            <person name="Chapman S.B."/>
            <person name="Dewar J."/>
            <person name="Goldberg J."/>
            <person name="Griggs A."/>
            <person name="Gujja S."/>
            <person name="Hansen M."/>
            <person name="Howarth C."/>
            <person name="Imamovic A."/>
            <person name="Larimer J."/>
            <person name="McCowan C."/>
            <person name="Murphy C."/>
            <person name="Neiman D."/>
            <person name="Pearson M."/>
            <person name="Priest M."/>
            <person name="Roberts A."/>
            <person name="Saif S."/>
            <person name="Shea T."/>
            <person name="Sisk P."/>
            <person name="Sykes S."/>
            <person name="Wortman J."/>
            <person name="Nusbaum C."/>
            <person name="Birren B."/>
        </authorList>
    </citation>
    <scope>NUCLEOTIDE SEQUENCE [LARGE SCALE GENOMIC DNA]</scope>
    <source>
        <strain evidence="2">PRA339</strain>
    </source>
</reference>
<evidence type="ECO:0000313" key="1">
    <source>
        <dbReference type="EMBL" id="KCZ82119.1"/>
    </source>
</evidence>
<dbReference type="OrthoDB" id="2190365at2759"/>
<name>A0A059F568_9MICR</name>
<dbReference type="Proteomes" id="UP000030655">
    <property type="component" value="Unassembled WGS sequence"/>
</dbReference>
<dbReference type="VEuPathDB" id="MicrosporidiaDB:H312_00394"/>
<dbReference type="HOGENOM" id="CLU_2183304_0_0_1"/>
<sequence>MDKSFEEILSERLSFIFDKYNDVEDKKCKTIDLIDKSSKRKLKNKYKTKEHEFTEKNLKPFFFCQKRRAIDTTKEISFVNFKYEFDKLYTKAFMKTFDSILTYYENFDN</sequence>
<dbReference type="AlphaFoldDB" id="A0A059F568"/>
<organism evidence="1 2">
    <name type="scientific">Anncaliia algerae PRA339</name>
    <dbReference type="NCBI Taxonomy" id="1288291"/>
    <lineage>
        <taxon>Eukaryota</taxon>
        <taxon>Fungi</taxon>
        <taxon>Fungi incertae sedis</taxon>
        <taxon>Microsporidia</taxon>
        <taxon>Tubulinosematoidea</taxon>
        <taxon>Tubulinosematidae</taxon>
        <taxon>Anncaliia</taxon>
    </lineage>
</organism>